<reference evidence="1" key="1">
    <citation type="submission" date="2014-09" db="EMBL/GenBank/DDBJ databases">
        <authorList>
            <person name="Magalhaes I.L.F."/>
            <person name="Oliveira U."/>
            <person name="Santos F.R."/>
            <person name="Vidigal T.H.D.A."/>
            <person name="Brescovit A.D."/>
            <person name="Santos A.J."/>
        </authorList>
    </citation>
    <scope>NUCLEOTIDE SEQUENCE</scope>
    <source>
        <tissue evidence="1">Shoot tissue taken approximately 20 cm above the soil surface</tissue>
    </source>
</reference>
<dbReference type="EMBL" id="GBRH01207218">
    <property type="protein sequence ID" value="JAD90677.1"/>
    <property type="molecule type" value="Transcribed_RNA"/>
</dbReference>
<organism evidence="1">
    <name type="scientific">Arundo donax</name>
    <name type="common">Giant reed</name>
    <name type="synonym">Donax arundinaceus</name>
    <dbReference type="NCBI Taxonomy" id="35708"/>
    <lineage>
        <taxon>Eukaryota</taxon>
        <taxon>Viridiplantae</taxon>
        <taxon>Streptophyta</taxon>
        <taxon>Embryophyta</taxon>
        <taxon>Tracheophyta</taxon>
        <taxon>Spermatophyta</taxon>
        <taxon>Magnoliopsida</taxon>
        <taxon>Liliopsida</taxon>
        <taxon>Poales</taxon>
        <taxon>Poaceae</taxon>
        <taxon>PACMAD clade</taxon>
        <taxon>Arundinoideae</taxon>
        <taxon>Arundineae</taxon>
        <taxon>Arundo</taxon>
    </lineage>
</organism>
<protein>
    <submittedName>
        <fullName evidence="1">Uncharacterized protein</fullName>
    </submittedName>
</protein>
<reference evidence="1" key="2">
    <citation type="journal article" date="2015" name="Data Brief">
        <title>Shoot transcriptome of the giant reed, Arundo donax.</title>
        <authorList>
            <person name="Barrero R.A."/>
            <person name="Guerrero F.D."/>
            <person name="Moolhuijzen P."/>
            <person name="Goolsby J.A."/>
            <person name="Tidwell J."/>
            <person name="Bellgard S.E."/>
            <person name="Bellgard M.I."/>
        </authorList>
    </citation>
    <scope>NUCLEOTIDE SEQUENCE</scope>
    <source>
        <tissue evidence="1">Shoot tissue taken approximately 20 cm above the soil surface</tissue>
    </source>
</reference>
<dbReference type="AlphaFoldDB" id="A0A0A9E3Y4"/>
<sequence length="71" mass="8298">MFLKVLGSSYLSFLPGSYREGKRYQCCYIYSVRTWIQGADIFSYMHYKNEVMLCSILSCLHVFTIDKAPSH</sequence>
<proteinExistence type="predicted"/>
<name>A0A0A9E3Y4_ARUDO</name>
<evidence type="ECO:0000313" key="1">
    <source>
        <dbReference type="EMBL" id="JAD90677.1"/>
    </source>
</evidence>
<accession>A0A0A9E3Y4</accession>